<dbReference type="Pfam" id="PF00582">
    <property type="entry name" value="Usp"/>
    <property type="match status" value="1"/>
</dbReference>
<dbReference type="Gene3D" id="3.40.50.12370">
    <property type="match status" value="1"/>
</dbReference>
<name>A0A5M8FI67_9GAMM</name>
<dbReference type="Proteomes" id="UP000322981">
    <property type="component" value="Unassembled WGS sequence"/>
</dbReference>
<dbReference type="RefSeq" id="WP_150094252.1">
    <property type="nucleotide sequence ID" value="NZ_JBFUOH010000012.1"/>
</dbReference>
<dbReference type="EMBL" id="VWXX01000030">
    <property type="protein sequence ID" value="KAA6183660.1"/>
    <property type="molecule type" value="Genomic_DNA"/>
</dbReference>
<sequence>MFAPKTPWSSAMADDMSSGHPPIIAAVSFDEQGRQCLRQACLRAVHAAQPVVALHVVHETSRTAGQYARYNQGAGLLPLTDIAKSMLAAVVDEVTGSDPACAAAEIRQLVIPGVPANRIPEVAELVQAELIILGGKDRYGLERLLAPGTPRSVLKRAGCKVLVIDETGQPQDAGKLEATGDAGAYSSA</sequence>
<evidence type="ECO:0000259" key="1">
    <source>
        <dbReference type="Pfam" id="PF00582"/>
    </source>
</evidence>
<feature type="domain" description="UspA" evidence="1">
    <location>
        <begin position="22"/>
        <end position="164"/>
    </location>
</feature>
<gene>
    <name evidence="2" type="ORF">F2Q65_15155</name>
</gene>
<evidence type="ECO:0000313" key="3">
    <source>
        <dbReference type="Proteomes" id="UP000322981"/>
    </source>
</evidence>
<accession>A0A5M8FI67</accession>
<proteinExistence type="predicted"/>
<comment type="caution">
    <text evidence="2">The sequence shown here is derived from an EMBL/GenBank/DDBJ whole genome shotgun (WGS) entry which is preliminary data.</text>
</comment>
<dbReference type="InterPro" id="IPR006016">
    <property type="entry name" value="UspA"/>
</dbReference>
<dbReference type="AlphaFoldDB" id="A0A5M8FI67"/>
<dbReference type="CDD" id="cd00293">
    <property type="entry name" value="USP-like"/>
    <property type="match status" value="1"/>
</dbReference>
<dbReference type="SUPFAM" id="SSF52402">
    <property type="entry name" value="Adenine nucleotide alpha hydrolases-like"/>
    <property type="match status" value="1"/>
</dbReference>
<protein>
    <submittedName>
        <fullName evidence="2">Universal stress protein</fullName>
    </submittedName>
</protein>
<evidence type="ECO:0000313" key="2">
    <source>
        <dbReference type="EMBL" id="KAA6183660.1"/>
    </source>
</evidence>
<organism evidence="2 3">
    <name type="scientific">Thiohalocapsa marina</name>
    <dbReference type="NCBI Taxonomy" id="424902"/>
    <lineage>
        <taxon>Bacteria</taxon>
        <taxon>Pseudomonadati</taxon>
        <taxon>Pseudomonadota</taxon>
        <taxon>Gammaproteobacteria</taxon>
        <taxon>Chromatiales</taxon>
        <taxon>Chromatiaceae</taxon>
        <taxon>Thiohalocapsa</taxon>
    </lineage>
</organism>
<reference evidence="2 3" key="1">
    <citation type="submission" date="2019-09" db="EMBL/GenBank/DDBJ databases">
        <title>Whole-genome sequence of the purple sulfur bacterium Thiohalocapsa marina DSM 19078.</title>
        <authorList>
            <person name="Kyndt J.A."/>
            <person name="Meyer T.E."/>
        </authorList>
    </citation>
    <scope>NUCLEOTIDE SEQUENCE [LARGE SCALE GENOMIC DNA]</scope>
    <source>
        <strain evidence="2 3">DSM 19078</strain>
    </source>
</reference>
<keyword evidence="3" id="KW-1185">Reference proteome</keyword>